<evidence type="ECO:0000313" key="2">
    <source>
        <dbReference type="EMBL" id="KAK3691103.1"/>
    </source>
</evidence>
<dbReference type="EMBL" id="JAWDGP010008105">
    <property type="protein sequence ID" value="KAK3691103.1"/>
    <property type="molecule type" value="Genomic_DNA"/>
</dbReference>
<feature type="region of interest" description="Disordered" evidence="1">
    <location>
        <begin position="50"/>
        <end position="93"/>
    </location>
</feature>
<comment type="caution">
    <text evidence="2">The sequence shown here is derived from an EMBL/GenBank/DDBJ whole genome shotgun (WGS) entry which is preliminary data.</text>
</comment>
<gene>
    <name evidence="2" type="ORF">RRG08_049406</name>
</gene>
<sequence>MISVVRCKCKSHHTSTASLAELCGSTGDCGVRAFGLIFVISVEVLWRPEHSRSETQTGRIRKARTASRGDHSTEAGRGMMAGPEIEGKIKKQG</sequence>
<evidence type="ECO:0000256" key="1">
    <source>
        <dbReference type="SAM" id="MobiDB-lite"/>
    </source>
</evidence>
<evidence type="ECO:0000313" key="3">
    <source>
        <dbReference type="Proteomes" id="UP001283361"/>
    </source>
</evidence>
<name>A0AAE0XDY2_9GAST</name>
<proteinExistence type="predicted"/>
<dbReference type="Proteomes" id="UP001283361">
    <property type="component" value="Unassembled WGS sequence"/>
</dbReference>
<organism evidence="2 3">
    <name type="scientific">Elysia crispata</name>
    <name type="common">lettuce slug</name>
    <dbReference type="NCBI Taxonomy" id="231223"/>
    <lineage>
        <taxon>Eukaryota</taxon>
        <taxon>Metazoa</taxon>
        <taxon>Spiralia</taxon>
        <taxon>Lophotrochozoa</taxon>
        <taxon>Mollusca</taxon>
        <taxon>Gastropoda</taxon>
        <taxon>Heterobranchia</taxon>
        <taxon>Euthyneura</taxon>
        <taxon>Panpulmonata</taxon>
        <taxon>Sacoglossa</taxon>
        <taxon>Placobranchoidea</taxon>
        <taxon>Plakobranchidae</taxon>
        <taxon>Elysia</taxon>
    </lineage>
</organism>
<dbReference type="AlphaFoldDB" id="A0AAE0XDY2"/>
<keyword evidence="3" id="KW-1185">Reference proteome</keyword>
<accession>A0AAE0XDY2</accession>
<protein>
    <submittedName>
        <fullName evidence="2">Uncharacterized protein</fullName>
    </submittedName>
</protein>
<reference evidence="2" key="1">
    <citation type="journal article" date="2023" name="G3 (Bethesda)">
        <title>A reference genome for the long-term kleptoplast-retaining sea slug Elysia crispata morphotype clarki.</title>
        <authorList>
            <person name="Eastman K.E."/>
            <person name="Pendleton A.L."/>
            <person name="Shaikh M.A."/>
            <person name="Suttiyut T."/>
            <person name="Ogas R."/>
            <person name="Tomko P."/>
            <person name="Gavelis G."/>
            <person name="Widhalm J.R."/>
            <person name="Wisecaver J.H."/>
        </authorList>
    </citation>
    <scope>NUCLEOTIDE SEQUENCE</scope>
    <source>
        <strain evidence="2">ECLA1</strain>
    </source>
</reference>